<dbReference type="Gene3D" id="2.60.120.260">
    <property type="entry name" value="Galactose-binding domain-like"/>
    <property type="match status" value="1"/>
</dbReference>
<organism evidence="2 3">
    <name type="scientific">Paralvinella palmiformis</name>
    <dbReference type="NCBI Taxonomy" id="53620"/>
    <lineage>
        <taxon>Eukaryota</taxon>
        <taxon>Metazoa</taxon>
        <taxon>Spiralia</taxon>
        <taxon>Lophotrochozoa</taxon>
        <taxon>Annelida</taxon>
        <taxon>Polychaeta</taxon>
        <taxon>Sedentaria</taxon>
        <taxon>Canalipalpata</taxon>
        <taxon>Terebellida</taxon>
        <taxon>Terebelliformia</taxon>
        <taxon>Alvinellidae</taxon>
        <taxon>Paralvinella</taxon>
    </lineage>
</organism>
<dbReference type="AlphaFoldDB" id="A0AAD9IV65"/>
<comment type="caution">
    <text evidence="2">The sequence shown here is derived from an EMBL/GenBank/DDBJ whole genome shotgun (WGS) entry which is preliminary data.</text>
</comment>
<accession>A0AAD9IV65</accession>
<evidence type="ECO:0000313" key="2">
    <source>
        <dbReference type="EMBL" id="KAK2140850.1"/>
    </source>
</evidence>
<name>A0AAD9IV65_9ANNE</name>
<dbReference type="InterPro" id="IPR000421">
    <property type="entry name" value="FA58C"/>
</dbReference>
<feature type="non-terminal residue" evidence="2">
    <location>
        <position position="1"/>
    </location>
</feature>
<sequence>RLAVQEKDSKCFVKTSDVEFQYEDVALTKAGSTCSASSTYGSHYCIYAIDGDMTTQWISNVIGRGNDIWIQVNFKAKKVIFQIALVHRRAASTGPREVTLKFSDDSEQLFSDLKCDTTSGAKDILKLNLVWTTFVKVTIITICYQDNTRFGFSEIIADAFILIKGD</sequence>
<protein>
    <recommendedName>
        <fullName evidence="1">F5/8 type C domain-containing protein</fullName>
    </recommendedName>
</protein>
<dbReference type="Pfam" id="PF00754">
    <property type="entry name" value="F5_F8_type_C"/>
    <property type="match status" value="1"/>
</dbReference>
<dbReference type="EMBL" id="JAODUP010001228">
    <property type="protein sequence ID" value="KAK2140850.1"/>
    <property type="molecule type" value="Genomic_DNA"/>
</dbReference>
<dbReference type="Proteomes" id="UP001208570">
    <property type="component" value="Unassembled WGS sequence"/>
</dbReference>
<evidence type="ECO:0000313" key="3">
    <source>
        <dbReference type="Proteomes" id="UP001208570"/>
    </source>
</evidence>
<dbReference type="InterPro" id="IPR008979">
    <property type="entry name" value="Galactose-bd-like_sf"/>
</dbReference>
<gene>
    <name evidence="2" type="ORF">LSH36_1228g00003</name>
</gene>
<reference evidence="2" key="1">
    <citation type="journal article" date="2023" name="Mol. Biol. Evol.">
        <title>Third-Generation Sequencing Reveals the Adaptive Role of the Epigenome in Three Deep-Sea Polychaetes.</title>
        <authorList>
            <person name="Perez M."/>
            <person name="Aroh O."/>
            <person name="Sun Y."/>
            <person name="Lan Y."/>
            <person name="Juniper S.K."/>
            <person name="Young C.R."/>
            <person name="Angers B."/>
            <person name="Qian P.Y."/>
        </authorList>
    </citation>
    <scope>NUCLEOTIDE SEQUENCE</scope>
    <source>
        <strain evidence="2">P08H-3</strain>
    </source>
</reference>
<dbReference type="SUPFAM" id="SSF49785">
    <property type="entry name" value="Galactose-binding domain-like"/>
    <property type="match status" value="1"/>
</dbReference>
<keyword evidence="3" id="KW-1185">Reference proteome</keyword>
<feature type="domain" description="F5/8 type C" evidence="1">
    <location>
        <begin position="35"/>
        <end position="145"/>
    </location>
</feature>
<proteinExistence type="predicted"/>
<evidence type="ECO:0000259" key="1">
    <source>
        <dbReference type="Pfam" id="PF00754"/>
    </source>
</evidence>